<evidence type="ECO:0000313" key="4">
    <source>
        <dbReference type="Proteomes" id="UP000295636"/>
    </source>
</evidence>
<dbReference type="SMART" id="SM00564">
    <property type="entry name" value="PQQ"/>
    <property type="match status" value="7"/>
</dbReference>
<dbReference type="SMART" id="SM00635">
    <property type="entry name" value="BID_2"/>
    <property type="match status" value="1"/>
</dbReference>
<reference evidence="3 4" key="1">
    <citation type="submission" date="2019-03" db="EMBL/GenBank/DDBJ databases">
        <title>This is whole genome sequence of Paenibacillus sp MS74 strain.</title>
        <authorList>
            <person name="Trinh H.N."/>
        </authorList>
    </citation>
    <scope>NUCLEOTIDE SEQUENCE [LARGE SCALE GENOMIC DNA]</scope>
    <source>
        <strain evidence="3 4">MS74</strain>
    </source>
</reference>
<dbReference type="Proteomes" id="UP000295636">
    <property type="component" value="Unassembled WGS sequence"/>
</dbReference>
<dbReference type="PANTHER" id="PTHR34512">
    <property type="entry name" value="CELL SURFACE PROTEIN"/>
    <property type="match status" value="1"/>
</dbReference>
<evidence type="ECO:0000313" key="3">
    <source>
        <dbReference type="EMBL" id="TDF95451.1"/>
    </source>
</evidence>
<comment type="caution">
    <text evidence="3">The sequence shown here is derived from an EMBL/GenBank/DDBJ whole genome shotgun (WGS) entry which is preliminary data.</text>
</comment>
<dbReference type="Pfam" id="PF13360">
    <property type="entry name" value="PQQ_2"/>
    <property type="match status" value="1"/>
</dbReference>
<organism evidence="3 4">
    <name type="scientific">Paenibacillus piri</name>
    <dbReference type="NCBI Taxonomy" id="2547395"/>
    <lineage>
        <taxon>Bacteria</taxon>
        <taxon>Bacillati</taxon>
        <taxon>Bacillota</taxon>
        <taxon>Bacilli</taxon>
        <taxon>Bacillales</taxon>
        <taxon>Paenibacillaceae</taxon>
        <taxon>Paenibacillus</taxon>
    </lineage>
</organism>
<feature type="domain" description="SLH" evidence="2">
    <location>
        <begin position="578"/>
        <end position="638"/>
    </location>
</feature>
<dbReference type="AlphaFoldDB" id="A0A4R5KIY5"/>
<dbReference type="Pfam" id="PF02368">
    <property type="entry name" value="Big_2"/>
    <property type="match status" value="1"/>
</dbReference>
<dbReference type="InterPro" id="IPR003343">
    <property type="entry name" value="Big_2"/>
</dbReference>
<feature type="region of interest" description="Disordered" evidence="1">
    <location>
        <begin position="498"/>
        <end position="576"/>
    </location>
</feature>
<protein>
    <recommendedName>
        <fullName evidence="2">SLH domain-containing protein</fullName>
    </recommendedName>
</protein>
<keyword evidence="4" id="KW-1185">Reference proteome</keyword>
<dbReference type="InterPro" id="IPR008964">
    <property type="entry name" value="Invasin/intimin_cell_adhesion"/>
</dbReference>
<dbReference type="InterPro" id="IPR001119">
    <property type="entry name" value="SLH_dom"/>
</dbReference>
<name>A0A4R5KIY5_9BACL</name>
<dbReference type="SUPFAM" id="SSF49373">
    <property type="entry name" value="Invasin/intimin cell-adhesion fragments"/>
    <property type="match status" value="1"/>
</dbReference>
<dbReference type="InterPro" id="IPR011047">
    <property type="entry name" value="Quinoprotein_ADH-like_sf"/>
</dbReference>
<sequence length="758" mass="78544">MEPNKHWMRIIKVKWKITTFILTMTILVSTMFLSSIAAGIPLDLKDAVIDSNVKLNEPILKTPIQLPVQPNQPAQPSNPQAAVRWGYNFNAVATTSPVVGPDGTIYVGTDKKKLHAIKPDGSVKWETGLSIWPSDLGVGSDGTIYVAADPNSSNEVHAFDSDGKKKWEFTRGGPEIKVYFDNPFSAPAVGANGIIFIGGVSDRKMYAIEPDGSKKWENPVGGLAASPTVGKDGTVYVGDTNGVLYAFTTTGARKWTLPIGKYIFSAPTVASDGTIYVTTRDLGLKEQGLYAIHPDGSKKWSFTEYSFPRSSPSIGADGTIYVGAEMELLAFNPDGTVKWRMFTRDTMRPKPAVGTDGTVYAGTNSVLYAVDADGKVKWEFAAAGIGSKAPVIGNDGTVYAVSFYSLHALGTVAVNGIGLNKNTLSLQAGSSEGLTANVNPEKATNKRVKWASSDSTVATVDGMGKVTGVAPGTAKITATAEDGGFVAECVVTVAPAPAAAPAPAPAPVPAAAPAPAPAAAPAPAPVPAPAPAPAAAPAAAPAPVPAPAPAAAPAPAPAPAPVPAPAPAPAAAPVPAPAPESPFADIAEHWAKTNIIEAAKLGIANGYPDGTYRPDGNVTRAEFAVLLMNGMKPAAEGAELTFVDQDRIGDWAVKAVAQAVQLGIINGYPDDTFQPSANITHAEMIVMVARALSFSVDGQAQTGFADEADIPAWAKDAAAAAKQSGIVDFLRDNRLAPDAKSTRAEAVSAIVQMLKFKN</sequence>
<dbReference type="Gene3D" id="2.40.128.630">
    <property type="match status" value="2"/>
</dbReference>
<dbReference type="SUPFAM" id="SSF50998">
    <property type="entry name" value="Quinoprotein alcohol dehydrogenase-like"/>
    <property type="match status" value="1"/>
</dbReference>
<feature type="domain" description="SLH" evidence="2">
    <location>
        <begin position="704"/>
        <end position="758"/>
    </location>
</feature>
<feature type="domain" description="SLH" evidence="2">
    <location>
        <begin position="639"/>
        <end position="702"/>
    </location>
</feature>
<dbReference type="Gene3D" id="2.130.10.10">
    <property type="entry name" value="YVTN repeat-like/Quinoprotein amine dehydrogenase"/>
    <property type="match status" value="1"/>
</dbReference>
<dbReference type="PANTHER" id="PTHR34512:SF30">
    <property type="entry name" value="OUTER MEMBRANE PROTEIN ASSEMBLY FACTOR BAMB"/>
    <property type="match status" value="1"/>
</dbReference>
<gene>
    <name evidence="3" type="ORF">E1757_20290</name>
</gene>
<evidence type="ECO:0000259" key="2">
    <source>
        <dbReference type="PROSITE" id="PS51272"/>
    </source>
</evidence>
<dbReference type="OrthoDB" id="2678541at2"/>
<proteinExistence type="predicted"/>
<dbReference type="InterPro" id="IPR002372">
    <property type="entry name" value="PQQ_rpt_dom"/>
</dbReference>
<dbReference type="RefSeq" id="WP_133231479.1">
    <property type="nucleotide sequence ID" value="NZ_SMRT01000010.1"/>
</dbReference>
<dbReference type="Pfam" id="PF00395">
    <property type="entry name" value="SLH"/>
    <property type="match status" value="3"/>
</dbReference>
<dbReference type="EMBL" id="SMRT01000010">
    <property type="protein sequence ID" value="TDF95451.1"/>
    <property type="molecule type" value="Genomic_DNA"/>
</dbReference>
<evidence type="ECO:0000256" key="1">
    <source>
        <dbReference type="SAM" id="MobiDB-lite"/>
    </source>
</evidence>
<dbReference type="Gene3D" id="2.60.40.1080">
    <property type="match status" value="1"/>
</dbReference>
<dbReference type="PROSITE" id="PS51272">
    <property type="entry name" value="SLH"/>
    <property type="match status" value="3"/>
</dbReference>
<dbReference type="InterPro" id="IPR015943">
    <property type="entry name" value="WD40/YVTN_repeat-like_dom_sf"/>
</dbReference>
<dbReference type="InterPro" id="IPR018391">
    <property type="entry name" value="PQQ_b-propeller_rpt"/>
</dbReference>
<accession>A0A4R5KIY5</accession>